<organism evidence="3 4">
    <name type="scientific">Fasciolopsis buskii</name>
    <dbReference type="NCBI Taxonomy" id="27845"/>
    <lineage>
        <taxon>Eukaryota</taxon>
        <taxon>Metazoa</taxon>
        <taxon>Spiralia</taxon>
        <taxon>Lophotrochozoa</taxon>
        <taxon>Platyhelminthes</taxon>
        <taxon>Trematoda</taxon>
        <taxon>Digenea</taxon>
        <taxon>Plagiorchiida</taxon>
        <taxon>Echinostomata</taxon>
        <taxon>Echinostomatoidea</taxon>
        <taxon>Fasciolidae</taxon>
        <taxon>Fasciolopsis</taxon>
    </lineage>
</organism>
<dbReference type="PANTHER" id="PTHR45615">
    <property type="entry name" value="MYOSIN HEAVY CHAIN, NON-MUSCLE"/>
    <property type="match status" value="1"/>
</dbReference>
<feature type="coiled-coil region" evidence="1">
    <location>
        <begin position="577"/>
        <end position="646"/>
    </location>
</feature>
<dbReference type="GO" id="GO:0005737">
    <property type="term" value="C:cytoplasm"/>
    <property type="evidence" value="ECO:0007669"/>
    <property type="project" value="TreeGrafter"/>
</dbReference>
<sequence length="1359" mass="151638">MEATEKRSLKPFDTVVNFNEDFHSGKIIPSSVSTVSGDSLKKTEVEKHMNRRTRTVPTVLKTPPNIHSLNRRSRSKTRSEPRKVIGRICVPNDQMNVQTCTHYRLPVSGSCLPPSTQLRSYSPPEREYPKPTKPPLEHTKLTVNNPLTGHSSEDSTTMVVNLKPQFLRMASRVYSVVDRSSFNIAKVKGASSGVTGTSMQLTVPEANECSIPTVNGSLSEKQASIVGRAYSCEDLSNRITFLSQVSNNEPIVRTQSINMDREIESAVPNVNIVAHEAELKVLREQLDKRSLKKEKMSQELVSAKRQEYTVKSYLNEPAHAESVSEDTFQKFKNQISELYADLESLRCAHTQALDKQADLQEEVCTLRRSRDWYSEQLKSAQCSQKKLFCENEKLQALSKELGEHNHRLTHENNCLQAKLACAQAASATAKRNLSAQLDAVRVDMIEREALFERFATERASLEKLNSERAGQVSALQSKVANLQKELEFAEERFARQGARLKDLENYISSSDLKQTELQEKLSAIERNQVIGVHEATEHLSSYSVTVESIENLRRLCSEKDETLAVVAEEKASLEFELIAARREKQTLNEYLDQLKDSLARIEESFDRTRSECESKQIQLLNLTYQRDALEKQIAEWKEQERLATELLRERPKLVSEVGWHYEASGCETHRTIDVAVQTEINPNCFQDLSGHMPYIHSKPAVVKAPDNCIVPNSLGLLNSDPSLAEYELFPTESISNATEGTDHSNFLVPAEKYEQLAPQENIPQAQVDSVTEKPHIVYQSVYNAKSEVISEPSHSVGVVCQSQLSGASEAVLSLEQSSTIYTPYDGHQCRGEFCNVCAEKSLHGISLCPLFHPLIPGSPRRDDFSTERTVISEVSSNCAPSGATWFSGFGINDVARRETGIEEMESTMQSPVERKCFTKVATHLLASPHDNRQQKPISYRNDPGESRIPETVRSPLCKVTFTESTECRNSGDSNRLEPPLTTTSNGQWSICSIKSSLGRTHLSSLNAFEPQLSSSPSEIILDDGLSKVKACNSISVEPNNAIRKLTEAAGDTSLMPGQNINNETDIHKTVNSCVIRIPDCESPQDGVSQCLTEAQRNAKLIELIDREPLFNAHIQQKEFVEPHTVSVHKSKLSSEPISQIRLENLKYAGAKASNNLIDPGVDEVHYRTMVELDVTKTKLNELQSELECLRDEAKTLRQESAALRMCQRARASAHTNELEALRSIIKTTTDHLAVLSISLKNANEEKIRLQKELAYIKGSVRAQLENYRLFSPTKPADSVQSLGTELNAESVADILSSIGFDVHQLEALIGDNIELPDFKSKSLAGLNKCFDALQAEISTLEDEIVHHAMVVQSSVNASL</sequence>
<feature type="coiled-coil region" evidence="1">
    <location>
        <begin position="1172"/>
        <end position="1199"/>
    </location>
</feature>
<keyword evidence="1" id="KW-0175">Coiled coil</keyword>
<reference evidence="3" key="1">
    <citation type="submission" date="2019-05" db="EMBL/GenBank/DDBJ databases">
        <title>Annotation for the trematode Fasciolopsis buski.</title>
        <authorList>
            <person name="Choi Y.-J."/>
        </authorList>
    </citation>
    <scope>NUCLEOTIDE SEQUENCE</scope>
    <source>
        <strain evidence="3">HT</strain>
        <tissue evidence="3">Whole worm</tissue>
    </source>
</reference>
<feature type="coiled-coil region" evidence="1">
    <location>
        <begin position="328"/>
        <end position="362"/>
    </location>
</feature>
<feature type="compositionally biased region" description="Polar residues" evidence="2">
    <location>
        <begin position="141"/>
        <end position="155"/>
    </location>
</feature>
<dbReference type="Proteomes" id="UP000728185">
    <property type="component" value="Unassembled WGS sequence"/>
</dbReference>
<protein>
    <submittedName>
        <fullName evidence="3">Putative udp-galactose transporter</fullName>
    </submittedName>
</protein>
<dbReference type="GO" id="GO:0032982">
    <property type="term" value="C:myosin filament"/>
    <property type="evidence" value="ECO:0007669"/>
    <property type="project" value="TreeGrafter"/>
</dbReference>
<feature type="coiled-coil region" evidence="1">
    <location>
        <begin position="472"/>
        <end position="506"/>
    </location>
</feature>
<comment type="caution">
    <text evidence="3">The sequence shown here is derived from an EMBL/GenBank/DDBJ whole genome shotgun (WGS) entry which is preliminary data.</text>
</comment>
<evidence type="ECO:0000256" key="1">
    <source>
        <dbReference type="SAM" id="Coils"/>
    </source>
</evidence>
<proteinExistence type="predicted"/>
<dbReference type="OrthoDB" id="2286360at2759"/>
<evidence type="ECO:0000313" key="4">
    <source>
        <dbReference type="Proteomes" id="UP000728185"/>
    </source>
</evidence>
<dbReference type="GO" id="GO:0000146">
    <property type="term" value="F:microfilament motor activity"/>
    <property type="evidence" value="ECO:0007669"/>
    <property type="project" value="TreeGrafter"/>
</dbReference>
<keyword evidence="4" id="KW-1185">Reference proteome</keyword>
<feature type="region of interest" description="Disordered" evidence="2">
    <location>
        <begin position="60"/>
        <end position="81"/>
    </location>
</feature>
<dbReference type="GO" id="GO:0016460">
    <property type="term" value="C:myosin II complex"/>
    <property type="evidence" value="ECO:0007669"/>
    <property type="project" value="TreeGrafter"/>
</dbReference>
<dbReference type="PANTHER" id="PTHR45615:SF40">
    <property type="entry name" value="MYOSIN HEAVY CHAIN, NON-MUSCLE"/>
    <property type="match status" value="1"/>
</dbReference>
<name>A0A8E0RN04_9TREM</name>
<feature type="compositionally biased region" description="Basic and acidic residues" evidence="2">
    <location>
        <begin position="124"/>
        <end position="140"/>
    </location>
</feature>
<gene>
    <name evidence="3" type="ORF">FBUS_08313</name>
</gene>
<dbReference type="GO" id="GO:0051015">
    <property type="term" value="F:actin filament binding"/>
    <property type="evidence" value="ECO:0007669"/>
    <property type="project" value="TreeGrafter"/>
</dbReference>
<evidence type="ECO:0000313" key="3">
    <source>
        <dbReference type="EMBL" id="KAA0185796.1"/>
    </source>
</evidence>
<feature type="region of interest" description="Disordered" evidence="2">
    <location>
        <begin position="113"/>
        <end position="155"/>
    </location>
</feature>
<feature type="region of interest" description="Disordered" evidence="2">
    <location>
        <begin position="931"/>
        <end position="950"/>
    </location>
</feature>
<evidence type="ECO:0000256" key="2">
    <source>
        <dbReference type="SAM" id="MobiDB-lite"/>
    </source>
</evidence>
<dbReference type="EMBL" id="LUCM01010218">
    <property type="protein sequence ID" value="KAA0185796.1"/>
    <property type="molecule type" value="Genomic_DNA"/>
</dbReference>
<accession>A0A8E0RN04</accession>